<accession>A0A0E9SB75</accession>
<sequence>MQFYLRVISLSGKLRPLKAHRLYFFALRLLKPSLVRLDVGVETP</sequence>
<protein>
    <submittedName>
        <fullName evidence="1">Uncharacterized protein</fullName>
    </submittedName>
</protein>
<reference evidence="1" key="1">
    <citation type="submission" date="2014-11" db="EMBL/GenBank/DDBJ databases">
        <authorList>
            <person name="Amaro Gonzalez C."/>
        </authorList>
    </citation>
    <scope>NUCLEOTIDE SEQUENCE</scope>
</reference>
<name>A0A0E9SB75_ANGAN</name>
<dbReference type="EMBL" id="GBXM01070834">
    <property type="protein sequence ID" value="JAH37743.1"/>
    <property type="molecule type" value="Transcribed_RNA"/>
</dbReference>
<evidence type="ECO:0000313" key="1">
    <source>
        <dbReference type="EMBL" id="JAH37743.1"/>
    </source>
</evidence>
<dbReference type="AlphaFoldDB" id="A0A0E9SB75"/>
<reference evidence="1" key="2">
    <citation type="journal article" date="2015" name="Fish Shellfish Immunol.">
        <title>Early steps in the European eel (Anguilla anguilla)-Vibrio vulnificus interaction in the gills: Role of the RtxA13 toxin.</title>
        <authorList>
            <person name="Callol A."/>
            <person name="Pajuelo D."/>
            <person name="Ebbesson L."/>
            <person name="Teles M."/>
            <person name="MacKenzie S."/>
            <person name="Amaro C."/>
        </authorList>
    </citation>
    <scope>NUCLEOTIDE SEQUENCE</scope>
</reference>
<organism evidence="1">
    <name type="scientific">Anguilla anguilla</name>
    <name type="common">European freshwater eel</name>
    <name type="synonym">Muraena anguilla</name>
    <dbReference type="NCBI Taxonomy" id="7936"/>
    <lineage>
        <taxon>Eukaryota</taxon>
        <taxon>Metazoa</taxon>
        <taxon>Chordata</taxon>
        <taxon>Craniata</taxon>
        <taxon>Vertebrata</taxon>
        <taxon>Euteleostomi</taxon>
        <taxon>Actinopterygii</taxon>
        <taxon>Neopterygii</taxon>
        <taxon>Teleostei</taxon>
        <taxon>Anguilliformes</taxon>
        <taxon>Anguillidae</taxon>
        <taxon>Anguilla</taxon>
    </lineage>
</organism>
<proteinExistence type="predicted"/>